<keyword evidence="6" id="KW-0067">ATP-binding</keyword>
<dbReference type="RefSeq" id="WP_377060411.1">
    <property type="nucleotide sequence ID" value="NZ_JBHSJJ010000001.1"/>
</dbReference>
<dbReference type="PIRSF" id="PIRSF003128">
    <property type="entry name" value="RecN"/>
    <property type="match status" value="1"/>
</dbReference>
<gene>
    <name evidence="12" type="primary">recN</name>
    <name evidence="12" type="ORF">ACFPFU_00435</name>
</gene>
<evidence type="ECO:0000313" key="13">
    <source>
        <dbReference type="Proteomes" id="UP001595818"/>
    </source>
</evidence>
<protein>
    <recommendedName>
        <fullName evidence="3 9">DNA repair protein RecN</fullName>
    </recommendedName>
    <alternativeName>
        <fullName evidence="8 9">Recombination protein N</fullName>
    </alternativeName>
</protein>
<sequence length="550" mass="62197">MLTNLSIGNYALIQKLEMEPSSALNMITGETGAGKSIMLGAVGLLLGNRSDTKSLFDENKKCVVEGVFDIHNYGLQHFFEEEELDYDPICIIRREISPSGKSRAFVNDTPVKLDTLRQLGKTLMDIHSQHENLLLGAASYQLSLVDAFAQTSGEITVYQEAFSTYTRQKTELKTLEEEAKELKKEADYNQFQLDELTSLAPEEGEQKSLENQQEILDHAEDIKAKINHILQLLEDEQTGAMQSLTAIQHHFHYLSRFSLQFEELSERFQSAWIELKDIRDTLVHEDQGIDVDYEKLEWVRERLSKIYQLQKKHGLQTDAELIQLKEALERKVIRVDHLDDQIQKLKTQLASAEEQMMEKGKILSKKRSESFKPFSKEIETLLAQLGMENARVEITRRDISPGPSGLDEIDILFSANKGIAPQPIKQVASGGEFSRLMFAVKFIMADKMALPTLIFDEIDTGISGEIALQMVKMMQQIAANHQVICISHLPQVAAKGERHYFVYKDNSASKTVSKIKLLTEQERLLEIAKMISGSNPTASAYESAKELLGI</sequence>
<dbReference type="Pfam" id="PF02463">
    <property type="entry name" value="SMC_N"/>
    <property type="match status" value="1"/>
</dbReference>
<dbReference type="InterPro" id="IPR003395">
    <property type="entry name" value="RecF/RecN/SMC_N"/>
</dbReference>
<dbReference type="PANTHER" id="PTHR11059:SF0">
    <property type="entry name" value="DNA REPAIR PROTEIN RECN"/>
    <property type="match status" value="1"/>
</dbReference>
<evidence type="ECO:0000256" key="6">
    <source>
        <dbReference type="ARBA" id="ARBA00022840"/>
    </source>
</evidence>
<dbReference type="SUPFAM" id="SSF52540">
    <property type="entry name" value="P-loop containing nucleoside triphosphate hydrolases"/>
    <property type="match status" value="1"/>
</dbReference>
<dbReference type="Gene3D" id="3.40.50.300">
    <property type="entry name" value="P-loop containing nucleotide triphosphate hydrolases"/>
    <property type="match status" value="2"/>
</dbReference>
<accession>A0ABV9SUV2</accession>
<evidence type="ECO:0000256" key="9">
    <source>
        <dbReference type="PIRNR" id="PIRNR003128"/>
    </source>
</evidence>
<evidence type="ECO:0000259" key="11">
    <source>
        <dbReference type="Pfam" id="PF02463"/>
    </source>
</evidence>
<feature type="domain" description="RecF/RecN/SMC N-terminal" evidence="11">
    <location>
        <begin position="3"/>
        <end position="506"/>
    </location>
</feature>
<dbReference type="Proteomes" id="UP001595818">
    <property type="component" value="Unassembled WGS sequence"/>
</dbReference>
<keyword evidence="4" id="KW-0547">Nucleotide-binding</keyword>
<dbReference type="NCBIfam" id="TIGR00634">
    <property type="entry name" value="recN"/>
    <property type="match status" value="1"/>
</dbReference>
<evidence type="ECO:0000256" key="2">
    <source>
        <dbReference type="ARBA" id="ARBA00009441"/>
    </source>
</evidence>
<comment type="caution">
    <text evidence="12">The sequence shown here is derived from an EMBL/GenBank/DDBJ whole genome shotgun (WGS) entry which is preliminary data.</text>
</comment>
<proteinExistence type="inferred from homology"/>
<evidence type="ECO:0000256" key="3">
    <source>
        <dbReference type="ARBA" id="ARBA00021315"/>
    </source>
</evidence>
<dbReference type="CDD" id="cd03241">
    <property type="entry name" value="ABC_RecN"/>
    <property type="match status" value="2"/>
</dbReference>
<feature type="coiled-coil region" evidence="10">
    <location>
        <begin position="158"/>
        <end position="192"/>
    </location>
</feature>
<evidence type="ECO:0000256" key="5">
    <source>
        <dbReference type="ARBA" id="ARBA00022763"/>
    </source>
</evidence>
<keyword evidence="13" id="KW-1185">Reference proteome</keyword>
<keyword evidence="7 9" id="KW-0234">DNA repair</keyword>
<feature type="coiled-coil region" evidence="10">
    <location>
        <begin position="328"/>
        <end position="362"/>
    </location>
</feature>
<dbReference type="EMBL" id="JBHSJJ010000001">
    <property type="protein sequence ID" value="MFC4870135.1"/>
    <property type="molecule type" value="Genomic_DNA"/>
</dbReference>
<dbReference type="InterPro" id="IPR004604">
    <property type="entry name" value="DNA_recomb/repair_RecN"/>
</dbReference>
<reference evidence="13" key="1">
    <citation type="journal article" date="2019" name="Int. J. Syst. Evol. Microbiol.">
        <title>The Global Catalogue of Microorganisms (GCM) 10K type strain sequencing project: providing services to taxonomists for standard genome sequencing and annotation.</title>
        <authorList>
            <consortium name="The Broad Institute Genomics Platform"/>
            <consortium name="The Broad Institute Genome Sequencing Center for Infectious Disease"/>
            <person name="Wu L."/>
            <person name="Ma J."/>
        </authorList>
    </citation>
    <scope>NUCLEOTIDE SEQUENCE [LARGE SCALE GENOMIC DNA]</scope>
    <source>
        <strain evidence="13">CGMCC 4.7466</strain>
    </source>
</reference>
<evidence type="ECO:0000256" key="4">
    <source>
        <dbReference type="ARBA" id="ARBA00022741"/>
    </source>
</evidence>
<evidence type="ECO:0000256" key="1">
    <source>
        <dbReference type="ARBA" id="ARBA00003618"/>
    </source>
</evidence>
<dbReference type="InterPro" id="IPR027417">
    <property type="entry name" value="P-loop_NTPase"/>
</dbReference>
<evidence type="ECO:0000256" key="8">
    <source>
        <dbReference type="ARBA" id="ARBA00033408"/>
    </source>
</evidence>
<keyword evidence="10" id="KW-0175">Coiled coil</keyword>
<name>A0ABV9SUV2_9BACT</name>
<keyword evidence="5 9" id="KW-0227">DNA damage</keyword>
<dbReference type="PANTHER" id="PTHR11059">
    <property type="entry name" value="DNA REPAIR PROTEIN RECN"/>
    <property type="match status" value="1"/>
</dbReference>
<evidence type="ECO:0000256" key="7">
    <source>
        <dbReference type="ARBA" id="ARBA00023204"/>
    </source>
</evidence>
<evidence type="ECO:0000256" key="10">
    <source>
        <dbReference type="SAM" id="Coils"/>
    </source>
</evidence>
<organism evidence="12 13">
    <name type="scientific">Negadavirga shengliensis</name>
    <dbReference type="NCBI Taxonomy" id="1389218"/>
    <lineage>
        <taxon>Bacteria</taxon>
        <taxon>Pseudomonadati</taxon>
        <taxon>Bacteroidota</taxon>
        <taxon>Cytophagia</taxon>
        <taxon>Cytophagales</taxon>
        <taxon>Cyclobacteriaceae</taxon>
        <taxon>Negadavirga</taxon>
    </lineage>
</organism>
<comment type="function">
    <text evidence="1 9">May be involved in recombinational repair of damaged DNA.</text>
</comment>
<comment type="similarity">
    <text evidence="2 9">Belongs to the RecN family.</text>
</comment>
<evidence type="ECO:0000313" key="12">
    <source>
        <dbReference type="EMBL" id="MFC4870135.1"/>
    </source>
</evidence>